<dbReference type="EMBL" id="BMMS01000023">
    <property type="protein sequence ID" value="GGO94547.1"/>
    <property type="molecule type" value="Genomic_DNA"/>
</dbReference>
<reference evidence="2" key="2">
    <citation type="submission" date="2020-09" db="EMBL/GenBank/DDBJ databases">
        <authorList>
            <person name="Sun Q."/>
            <person name="Zhou Y."/>
        </authorList>
    </citation>
    <scope>NUCLEOTIDE SEQUENCE</scope>
    <source>
        <strain evidence="2">CGMCC 4.7201</strain>
    </source>
</reference>
<comment type="caution">
    <text evidence="2">The sequence shown here is derived from an EMBL/GenBank/DDBJ whole genome shotgun (WGS) entry which is preliminary data.</text>
</comment>
<gene>
    <name evidence="2" type="ORF">GCM10012280_49710</name>
</gene>
<sequence length="325" mass="34980">MEETGRGAGAWRVPTTAAIGRARLRLGPEPLKALFARVCRPVATVETAGTWYRGWRLVAVGREGFERGRDDREGRLERYDLGFFVAFLCTPLLGEDLAERPPLYHPTSLLARETNGDLAFPLPRRRGRAARATTDAQRKILNRGAARRVVRTGCTLVIPRRHGWTSDLSGCAAVFGHYCPEGLERLRVAADTGRSPTADPAILNMLIDDLGPGSQPNTDPCTARRGPDHEPKGAGGRATNPTRIHWAPTLMPMSAAVSTKCASPSHRQPAAPRAAHIPGGHRKHSRQQQPGDAVGDAHLPEGGTATVPACRPVRPRAATSGTAPQ</sequence>
<evidence type="ECO:0000313" key="3">
    <source>
        <dbReference type="Proteomes" id="UP000641932"/>
    </source>
</evidence>
<evidence type="ECO:0000256" key="1">
    <source>
        <dbReference type="SAM" id="MobiDB-lite"/>
    </source>
</evidence>
<feature type="region of interest" description="Disordered" evidence="1">
    <location>
        <begin position="209"/>
        <end position="240"/>
    </location>
</feature>
<organism evidence="2 3">
    <name type="scientific">Wenjunlia tyrosinilytica</name>
    <dbReference type="NCBI Taxonomy" id="1544741"/>
    <lineage>
        <taxon>Bacteria</taxon>
        <taxon>Bacillati</taxon>
        <taxon>Actinomycetota</taxon>
        <taxon>Actinomycetes</taxon>
        <taxon>Kitasatosporales</taxon>
        <taxon>Streptomycetaceae</taxon>
        <taxon>Wenjunlia</taxon>
    </lineage>
</organism>
<name>A0A917ZTP6_9ACTN</name>
<evidence type="ECO:0000313" key="2">
    <source>
        <dbReference type="EMBL" id="GGO94547.1"/>
    </source>
</evidence>
<dbReference type="Proteomes" id="UP000641932">
    <property type="component" value="Unassembled WGS sequence"/>
</dbReference>
<reference evidence="2" key="1">
    <citation type="journal article" date="2014" name="Int. J. Syst. Evol. Microbiol.">
        <title>Complete genome sequence of Corynebacterium casei LMG S-19264T (=DSM 44701T), isolated from a smear-ripened cheese.</title>
        <authorList>
            <consortium name="US DOE Joint Genome Institute (JGI-PGF)"/>
            <person name="Walter F."/>
            <person name="Albersmeier A."/>
            <person name="Kalinowski J."/>
            <person name="Ruckert C."/>
        </authorList>
    </citation>
    <scope>NUCLEOTIDE SEQUENCE</scope>
    <source>
        <strain evidence="2">CGMCC 4.7201</strain>
    </source>
</reference>
<dbReference type="AlphaFoldDB" id="A0A917ZTP6"/>
<accession>A0A917ZTP6</accession>
<proteinExistence type="predicted"/>
<feature type="region of interest" description="Disordered" evidence="1">
    <location>
        <begin position="261"/>
        <end position="325"/>
    </location>
</feature>
<keyword evidence="3" id="KW-1185">Reference proteome</keyword>
<protein>
    <submittedName>
        <fullName evidence="2">Uncharacterized protein</fullName>
    </submittedName>
</protein>